<gene>
    <name evidence="2" type="ORF">B9N55_08955</name>
</gene>
<dbReference type="SUPFAM" id="SSF56322">
    <property type="entry name" value="ADC synthase"/>
    <property type="match status" value="1"/>
</dbReference>
<dbReference type="Pfam" id="PF00425">
    <property type="entry name" value="Chorismate_bind"/>
    <property type="match status" value="1"/>
</dbReference>
<reference evidence="3" key="1">
    <citation type="submission" date="2017-04" db="EMBL/GenBank/DDBJ databases">
        <title>Finegoldia magna isolated from orthopedic joint implant-associated infections.</title>
        <authorList>
            <person name="Bjorklund S."/>
            <person name="Bruggemann H."/>
            <person name="Jensen A."/>
            <person name="Hellmark B."/>
            <person name="Soderquist B."/>
        </authorList>
    </citation>
    <scope>NUCLEOTIDE SEQUENCE [LARGE SCALE GENOMIC DNA]</scope>
    <source>
        <strain evidence="3">12T273</strain>
    </source>
</reference>
<evidence type="ECO:0000313" key="3">
    <source>
        <dbReference type="Proteomes" id="UP000215546"/>
    </source>
</evidence>
<evidence type="ECO:0000259" key="1">
    <source>
        <dbReference type="Pfam" id="PF00425"/>
    </source>
</evidence>
<dbReference type="AlphaFoldDB" id="A0A233VFH2"/>
<dbReference type="RefSeq" id="WP_081931894.1">
    <property type="nucleotide sequence ID" value="NZ_NDYE01000020.1"/>
</dbReference>
<sequence length="86" mass="10030">MDSEYYKENVSKGIEEINNGKYDKVILSRKIKLEKKILLKDSFLLGRKHNPPARSYCLKIGDVEVIGFSPEIVVEVDEEKKYIHFL</sequence>
<protein>
    <recommendedName>
        <fullName evidence="1">Chorismate-utilising enzyme C-terminal domain-containing protein</fullName>
    </recommendedName>
</protein>
<accession>A0A233VFH2</accession>
<dbReference type="Gene3D" id="3.60.120.10">
    <property type="entry name" value="Anthranilate synthase"/>
    <property type="match status" value="1"/>
</dbReference>
<evidence type="ECO:0000313" key="2">
    <source>
        <dbReference type="EMBL" id="OXZ31120.1"/>
    </source>
</evidence>
<name>A0A233VFH2_FINMA</name>
<dbReference type="InterPro" id="IPR005801">
    <property type="entry name" value="ADC_synthase"/>
</dbReference>
<proteinExistence type="predicted"/>
<dbReference type="EMBL" id="NDYE01000020">
    <property type="protein sequence ID" value="OXZ31120.1"/>
    <property type="molecule type" value="Genomic_DNA"/>
</dbReference>
<feature type="domain" description="Chorismate-utilising enzyme C-terminal" evidence="1">
    <location>
        <begin position="3"/>
        <end position="80"/>
    </location>
</feature>
<dbReference type="Proteomes" id="UP000215546">
    <property type="component" value="Unassembled WGS sequence"/>
</dbReference>
<dbReference type="InterPro" id="IPR015890">
    <property type="entry name" value="Chorismate_C"/>
</dbReference>
<organism evidence="2 3">
    <name type="scientific">Finegoldia magna</name>
    <name type="common">Peptostreptococcus magnus</name>
    <dbReference type="NCBI Taxonomy" id="1260"/>
    <lineage>
        <taxon>Bacteria</taxon>
        <taxon>Bacillati</taxon>
        <taxon>Bacillota</taxon>
        <taxon>Tissierellia</taxon>
        <taxon>Tissierellales</taxon>
        <taxon>Peptoniphilaceae</taxon>
        <taxon>Finegoldia</taxon>
    </lineage>
</organism>
<comment type="caution">
    <text evidence="2">The sequence shown here is derived from an EMBL/GenBank/DDBJ whole genome shotgun (WGS) entry which is preliminary data.</text>
</comment>